<dbReference type="Pfam" id="PF16778">
    <property type="entry name" value="Phage_tail_APC"/>
    <property type="match status" value="1"/>
</dbReference>
<dbReference type="OrthoDB" id="1685143at2"/>
<evidence type="ECO:0000259" key="1">
    <source>
        <dbReference type="Pfam" id="PF16778"/>
    </source>
</evidence>
<dbReference type="Proteomes" id="UP000198762">
    <property type="component" value="Unassembled WGS sequence"/>
</dbReference>
<protein>
    <submittedName>
        <fullName evidence="2">Phage tail assembly chaperone protein</fullName>
    </submittedName>
</protein>
<dbReference type="RefSeq" id="WP_143066633.1">
    <property type="nucleotide sequence ID" value="NZ_FOHZ01000025.1"/>
</dbReference>
<dbReference type="STRING" id="430453.SAMN04487962_12514"/>
<name>A0A1I0H7W2_9GAMM</name>
<organism evidence="2 3">
    <name type="scientific">Marinobacter segnicrescens</name>
    <dbReference type="NCBI Taxonomy" id="430453"/>
    <lineage>
        <taxon>Bacteria</taxon>
        <taxon>Pseudomonadati</taxon>
        <taxon>Pseudomonadota</taxon>
        <taxon>Gammaproteobacteria</taxon>
        <taxon>Pseudomonadales</taxon>
        <taxon>Marinobacteraceae</taxon>
        <taxon>Marinobacter</taxon>
    </lineage>
</organism>
<evidence type="ECO:0000313" key="3">
    <source>
        <dbReference type="Proteomes" id="UP000198762"/>
    </source>
</evidence>
<feature type="domain" description="Phage tail assembly chaperone-like" evidence="1">
    <location>
        <begin position="62"/>
        <end position="128"/>
    </location>
</feature>
<gene>
    <name evidence="2" type="ORF">SAMN04487962_12514</name>
</gene>
<dbReference type="Gene3D" id="6.10.140.1310">
    <property type="match status" value="1"/>
</dbReference>
<dbReference type="InterPro" id="IPR031893">
    <property type="entry name" value="Phage_tail_APC"/>
</dbReference>
<evidence type="ECO:0000313" key="2">
    <source>
        <dbReference type="EMBL" id="SET79691.1"/>
    </source>
</evidence>
<proteinExistence type="predicted"/>
<dbReference type="EMBL" id="FOHZ01000025">
    <property type="protein sequence ID" value="SET79691.1"/>
    <property type="molecule type" value="Genomic_DNA"/>
</dbReference>
<sequence>MYAIVNKFGVVVGLATKNLGKSGFDYIKVTDEQIIKAIMDKKPVRYIDASLQAVEPFRSKTWEQIRAEREKKFAEADAALFKAEDAEIIDPTLDLSDQKKSIAQYRQALRDIPETFQSPDDVVFPDPPFNN</sequence>
<reference evidence="3" key="1">
    <citation type="submission" date="2016-10" db="EMBL/GenBank/DDBJ databases">
        <authorList>
            <person name="Varghese N."/>
            <person name="Submissions S."/>
        </authorList>
    </citation>
    <scope>NUCLEOTIDE SEQUENCE [LARGE SCALE GENOMIC DNA]</scope>
    <source>
        <strain evidence="3">CGMCC 1.6489</strain>
    </source>
</reference>
<dbReference type="AlphaFoldDB" id="A0A1I0H7W2"/>
<accession>A0A1I0H7W2</accession>
<keyword evidence="3" id="KW-1185">Reference proteome</keyword>